<dbReference type="AlphaFoldDB" id="A0AAW1HVL5"/>
<evidence type="ECO:0000313" key="3">
    <source>
        <dbReference type="Proteomes" id="UP001458880"/>
    </source>
</evidence>
<keyword evidence="3" id="KW-1185">Reference proteome</keyword>
<reference evidence="2 3" key="1">
    <citation type="journal article" date="2024" name="BMC Genomics">
        <title>De novo assembly and annotation of Popillia japonica's genome with initial clues to its potential as an invasive pest.</title>
        <authorList>
            <person name="Cucini C."/>
            <person name="Boschi S."/>
            <person name="Funari R."/>
            <person name="Cardaioli E."/>
            <person name="Iannotti N."/>
            <person name="Marturano G."/>
            <person name="Paoli F."/>
            <person name="Bruttini M."/>
            <person name="Carapelli A."/>
            <person name="Frati F."/>
            <person name="Nardi F."/>
        </authorList>
    </citation>
    <scope>NUCLEOTIDE SEQUENCE [LARGE SCALE GENOMIC DNA]</scope>
    <source>
        <strain evidence="2">DMR45628</strain>
    </source>
</reference>
<evidence type="ECO:0000313" key="2">
    <source>
        <dbReference type="EMBL" id="KAK9680665.1"/>
    </source>
</evidence>
<accession>A0AAW1HVL5</accession>
<dbReference type="EMBL" id="JASPKY010000881">
    <property type="protein sequence ID" value="KAK9680665.1"/>
    <property type="molecule type" value="Genomic_DNA"/>
</dbReference>
<dbReference type="InterPro" id="IPR010572">
    <property type="entry name" value="Tail_dom"/>
</dbReference>
<gene>
    <name evidence="2" type="ORF">QE152_g38935</name>
</gene>
<comment type="caution">
    <text evidence="2">The sequence shown here is derived from an EMBL/GenBank/DDBJ whole genome shotgun (WGS) entry which is preliminary data.</text>
</comment>
<protein>
    <submittedName>
        <fullName evidence="2">Prophage endopeptidase tail</fullName>
    </submittedName>
</protein>
<dbReference type="Pfam" id="PF06605">
    <property type="entry name" value="Prophage_tail"/>
    <property type="match status" value="1"/>
</dbReference>
<name>A0AAW1HVL5_POPJA</name>
<feature type="domain" description="Tail spike" evidence="1">
    <location>
        <begin position="203"/>
        <end position="389"/>
    </location>
</feature>
<dbReference type="Proteomes" id="UP001458880">
    <property type="component" value="Unassembled WGS sequence"/>
</dbReference>
<dbReference type="NCBIfam" id="TIGR01665">
    <property type="entry name" value="put_anti_recept"/>
    <property type="match status" value="1"/>
</dbReference>
<proteinExistence type="predicted"/>
<dbReference type="InterPro" id="IPR007119">
    <property type="entry name" value="Phage_tail_spike_N"/>
</dbReference>
<sequence>MERELSRYGRFTANFICNPYQFHVSGIRETSDMPIYNQFDLCKPIYRIVGEGMCTLTVNGNQMTANIGQNIVIDSRRMVAYRVDGEAQDAAVTGDYDGLWLPNGDIEISVTSGFELYITTGWGIIKKKKGRVNITATAYPIFFDSTHDHILLDVRPTIKNGQEAIDIMTEGSVYSGESDITAVSTAYYQYRNLMEAINGDIDQSFLNRWGGEPIYDNYHVIINERAGGDYGVEALYGKNISSIEEEVDYTELATRLIPKSFNGHRLDGDKPWVDSPLINNFPITYTKQVEFEKMKLAEDVEGEEEDDIEIYDTLAELQAAMIAKCEALFEEGADSPEVTLNIKMVPLSQTQEYEDYKILETVSIGDTVRCVDSVLGVSTTARVTELVWDCILKRVDSLVIGDHKEKATTSIFSTEQKVNGAIRGNGSIVAERVAGILNAMDTQLKYQKDIAQRQDVRAILFEDLDESSNTYGAMCLGTQGFQIANKRTTDGRDWDWTTAATANGIIADAILTGLISDKTGNSWWNLDNGDMQMRGSFDQYDGVTGYPSIRIHNNRIDFYDWEDSGNYVGSVGATHESATNRRVINLYSDSEDILKLGWNSQDGTSAPIRTVLSFDPTTPTTTPWIRNTASGTLLPNPGGGVVVENGLIKSWSLNTASGTLDLISGLSWSNGNITSITRTAVTVVNGLITNWSSSTTNY</sequence>
<evidence type="ECO:0000259" key="1">
    <source>
        <dbReference type="Pfam" id="PF06605"/>
    </source>
</evidence>
<organism evidence="2 3">
    <name type="scientific">Popillia japonica</name>
    <name type="common">Japanese beetle</name>
    <dbReference type="NCBI Taxonomy" id="7064"/>
    <lineage>
        <taxon>Eukaryota</taxon>
        <taxon>Metazoa</taxon>
        <taxon>Ecdysozoa</taxon>
        <taxon>Arthropoda</taxon>
        <taxon>Hexapoda</taxon>
        <taxon>Insecta</taxon>
        <taxon>Pterygota</taxon>
        <taxon>Neoptera</taxon>
        <taxon>Endopterygota</taxon>
        <taxon>Coleoptera</taxon>
        <taxon>Polyphaga</taxon>
        <taxon>Scarabaeiformia</taxon>
        <taxon>Scarabaeidae</taxon>
        <taxon>Rutelinae</taxon>
        <taxon>Popillia</taxon>
    </lineage>
</organism>